<evidence type="ECO:0000259" key="2">
    <source>
        <dbReference type="Pfam" id="PF13699"/>
    </source>
</evidence>
<feature type="region of interest" description="Disordered" evidence="1">
    <location>
        <begin position="185"/>
        <end position="211"/>
    </location>
</feature>
<accession>A0ABW0EW94</accession>
<dbReference type="InterPro" id="IPR025295">
    <property type="entry name" value="eCIS_core_dom"/>
</dbReference>
<dbReference type="RefSeq" id="WP_378251265.1">
    <property type="nucleotide sequence ID" value="NZ_JBHSKF010000029.1"/>
</dbReference>
<gene>
    <name evidence="3" type="ORF">ACFPM7_30220</name>
</gene>
<feature type="compositionally biased region" description="Basic and acidic residues" evidence="1">
    <location>
        <begin position="238"/>
        <end position="259"/>
    </location>
</feature>
<keyword evidence="4" id="KW-1185">Reference proteome</keyword>
<feature type="compositionally biased region" description="Basic and acidic residues" evidence="1">
    <location>
        <begin position="383"/>
        <end position="393"/>
    </location>
</feature>
<feature type="region of interest" description="Disordered" evidence="1">
    <location>
        <begin position="230"/>
        <end position="278"/>
    </location>
</feature>
<evidence type="ECO:0000256" key="1">
    <source>
        <dbReference type="SAM" id="MobiDB-lite"/>
    </source>
</evidence>
<protein>
    <submittedName>
        <fullName evidence="3">DUF4157 domain-containing protein</fullName>
    </submittedName>
</protein>
<reference evidence="4" key="1">
    <citation type="journal article" date="2019" name="Int. J. Syst. Evol. Microbiol.">
        <title>The Global Catalogue of Microorganisms (GCM) 10K type strain sequencing project: providing services to taxonomists for standard genome sequencing and annotation.</title>
        <authorList>
            <consortium name="The Broad Institute Genomics Platform"/>
            <consortium name="The Broad Institute Genome Sequencing Center for Infectious Disease"/>
            <person name="Wu L."/>
            <person name="Ma J."/>
        </authorList>
    </citation>
    <scope>NUCLEOTIDE SEQUENCE [LARGE SCALE GENOMIC DNA]</scope>
    <source>
        <strain evidence="4">CCUG 59778</strain>
    </source>
</reference>
<evidence type="ECO:0000313" key="4">
    <source>
        <dbReference type="Proteomes" id="UP001596157"/>
    </source>
</evidence>
<dbReference type="Proteomes" id="UP001596157">
    <property type="component" value="Unassembled WGS sequence"/>
</dbReference>
<proteinExistence type="predicted"/>
<feature type="region of interest" description="Disordered" evidence="1">
    <location>
        <begin position="366"/>
        <end position="393"/>
    </location>
</feature>
<dbReference type="EMBL" id="JBHSKF010000029">
    <property type="protein sequence ID" value="MFC5291347.1"/>
    <property type="molecule type" value="Genomic_DNA"/>
</dbReference>
<evidence type="ECO:0000313" key="3">
    <source>
        <dbReference type="EMBL" id="MFC5291347.1"/>
    </source>
</evidence>
<comment type="caution">
    <text evidence="3">The sequence shown here is derived from an EMBL/GenBank/DDBJ whole genome shotgun (WGS) entry which is preliminary data.</text>
</comment>
<name>A0ABW0EW94_9PSEU</name>
<feature type="region of interest" description="Disordered" evidence="1">
    <location>
        <begin position="323"/>
        <end position="342"/>
    </location>
</feature>
<feature type="domain" description="eCIS core" evidence="2">
    <location>
        <begin position="27"/>
        <end position="102"/>
    </location>
</feature>
<sequence length="433" mass="46835">MDTAGRPSLAEALAFALPDMAAEVVRVPEDIAAEVGRVTGAELGDVPVFRGSAVDRAAGERGARAFAKDGAVFLPESAGAVNSGRARALIAHELVHVAQQRRVGRVPDGEVGRRMEAEAVAVERRYESTAVGRAELRHPVRRLELAGPAQLAPVAPPEPARSHFEEPAREEIVRLAESSAHRVVEEWTRPEPGRAGGFRSAAPGPDRASRRQELEAEMLEEINADRLEAGEPLLSGLEPEHVERLENRLDREEITGERRRTGRSAPGRQTPPLVGGAFGDTVSFTETVGGAEAPRGGPRIGAHRAAVNQLGLAAALSAQQTQAQQNQAQQTQAQQNHAAQSQRAKAEELLPAVEGGAFGDTVSFTERRGDDRYQGGKPPAPAKDMHGSEQEPLDLDRLDLEELTNRLYDRLRGRLRLELLVDRERAGILTDFR</sequence>
<dbReference type="Pfam" id="PF13699">
    <property type="entry name" value="eCIS_core"/>
    <property type="match status" value="1"/>
</dbReference>
<organism evidence="3 4">
    <name type="scientific">Actinokineospora guangxiensis</name>
    <dbReference type="NCBI Taxonomy" id="1490288"/>
    <lineage>
        <taxon>Bacteria</taxon>
        <taxon>Bacillati</taxon>
        <taxon>Actinomycetota</taxon>
        <taxon>Actinomycetes</taxon>
        <taxon>Pseudonocardiales</taxon>
        <taxon>Pseudonocardiaceae</taxon>
        <taxon>Actinokineospora</taxon>
    </lineage>
</organism>